<evidence type="ECO:0000313" key="1">
    <source>
        <dbReference type="EMBL" id="KEZ44942.1"/>
    </source>
</evidence>
<dbReference type="GeneID" id="27721383"/>
<sequence length="101" mass="10700">MLPHEAAFIFGTSLSGSPATTEDDVFELDGAGLDESGVDLPSPSKVLPFQYEDCGLEDMITMVSTLIEDTILHNDDGATNTCYGQEFPSEPTSLASPPMLG</sequence>
<comment type="caution">
    <text evidence="1">The sequence shown here is derived from an EMBL/GenBank/DDBJ whole genome shotgun (WGS) entry which is preliminary data.</text>
</comment>
<dbReference type="EMBL" id="JOWA01000086">
    <property type="protein sequence ID" value="KEZ44942.1"/>
    <property type="molecule type" value="Genomic_DNA"/>
</dbReference>
<reference evidence="1 2" key="1">
    <citation type="journal article" date="2014" name="Genome Announc.">
        <title>Draft genome sequence of the pathogenic fungus Scedosporium apiospermum.</title>
        <authorList>
            <person name="Vandeputte P."/>
            <person name="Ghamrawi S."/>
            <person name="Rechenmann M."/>
            <person name="Iltis A."/>
            <person name="Giraud S."/>
            <person name="Fleury M."/>
            <person name="Thornton C."/>
            <person name="Delhaes L."/>
            <person name="Meyer W."/>
            <person name="Papon N."/>
            <person name="Bouchara J.P."/>
        </authorList>
    </citation>
    <scope>NUCLEOTIDE SEQUENCE [LARGE SCALE GENOMIC DNA]</scope>
    <source>
        <strain evidence="1 2">IHEM 14462</strain>
    </source>
</reference>
<name>A0A084GC80_PSEDA</name>
<proteinExistence type="predicted"/>
<dbReference type="AlphaFoldDB" id="A0A084GC80"/>
<dbReference type="RefSeq" id="XP_016644741.1">
    <property type="nucleotide sequence ID" value="XM_016785365.1"/>
</dbReference>
<evidence type="ECO:0000313" key="2">
    <source>
        <dbReference type="Proteomes" id="UP000028545"/>
    </source>
</evidence>
<protein>
    <submittedName>
        <fullName evidence="1">Uncharacterized protein</fullName>
    </submittedName>
</protein>
<organism evidence="1 2">
    <name type="scientific">Pseudallescheria apiosperma</name>
    <name type="common">Scedosporium apiospermum</name>
    <dbReference type="NCBI Taxonomy" id="563466"/>
    <lineage>
        <taxon>Eukaryota</taxon>
        <taxon>Fungi</taxon>
        <taxon>Dikarya</taxon>
        <taxon>Ascomycota</taxon>
        <taxon>Pezizomycotina</taxon>
        <taxon>Sordariomycetes</taxon>
        <taxon>Hypocreomycetidae</taxon>
        <taxon>Microascales</taxon>
        <taxon>Microascaceae</taxon>
        <taxon>Scedosporium</taxon>
    </lineage>
</organism>
<dbReference type="KEGG" id="sapo:SAPIO_CDS2311"/>
<dbReference type="HOGENOM" id="CLU_2293292_0_0_1"/>
<keyword evidence="2" id="KW-1185">Reference proteome</keyword>
<gene>
    <name evidence="1" type="ORF">SAPIO_CDS2311</name>
</gene>
<accession>A0A084GC80</accession>
<dbReference type="Proteomes" id="UP000028545">
    <property type="component" value="Unassembled WGS sequence"/>
</dbReference>
<dbReference type="VEuPathDB" id="FungiDB:SAPIO_CDS2311"/>